<evidence type="ECO:0000313" key="10">
    <source>
        <dbReference type="EMBL" id="WOL17905.1"/>
    </source>
</evidence>
<gene>
    <name evidence="10" type="ORF">Cni_G26698</name>
</gene>
<dbReference type="GO" id="GO:0006865">
    <property type="term" value="P:amino acid transport"/>
    <property type="evidence" value="ECO:0007669"/>
    <property type="project" value="UniProtKB-KW"/>
</dbReference>
<feature type="transmembrane region" description="Helical" evidence="8">
    <location>
        <begin position="59"/>
        <end position="83"/>
    </location>
</feature>
<accession>A0AAQ3L067</accession>
<protein>
    <submittedName>
        <fullName evidence="10">Amino acid permease 8</fullName>
    </submittedName>
</protein>
<dbReference type="AlphaFoldDB" id="A0AAQ3L067"/>
<dbReference type="Pfam" id="PF01490">
    <property type="entry name" value="Aa_trans"/>
    <property type="match status" value="1"/>
</dbReference>
<feature type="transmembrane region" description="Helical" evidence="8">
    <location>
        <begin position="158"/>
        <end position="175"/>
    </location>
</feature>
<dbReference type="GO" id="GO:0016020">
    <property type="term" value="C:membrane"/>
    <property type="evidence" value="ECO:0007669"/>
    <property type="project" value="UniProtKB-SubCell"/>
</dbReference>
<keyword evidence="3 8" id="KW-0812">Transmembrane</keyword>
<feature type="transmembrane region" description="Helical" evidence="8">
    <location>
        <begin position="405"/>
        <end position="425"/>
    </location>
</feature>
<feature type="compositionally biased region" description="Polar residues" evidence="7">
    <location>
        <begin position="1"/>
        <end position="12"/>
    </location>
</feature>
<feature type="transmembrane region" description="Helical" evidence="8">
    <location>
        <begin position="437"/>
        <end position="462"/>
    </location>
</feature>
<organism evidence="10 11">
    <name type="scientific">Canna indica</name>
    <name type="common">Indian-shot</name>
    <dbReference type="NCBI Taxonomy" id="4628"/>
    <lineage>
        <taxon>Eukaryota</taxon>
        <taxon>Viridiplantae</taxon>
        <taxon>Streptophyta</taxon>
        <taxon>Embryophyta</taxon>
        <taxon>Tracheophyta</taxon>
        <taxon>Spermatophyta</taxon>
        <taxon>Magnoliopsida</taxon>
        <taxon>Liliopsida</taxon>
        <taxon>Zingiberales</taxon>
        <taxon>Cannaceae</taxon>
        <taxon>Canna</taxon>
    </lineage>
</organism>
<evidence type="ECO:0000259" key="9">
    <source>
        <dbReference type="Pfam" id="PF01490"/>
    </source>
</evidence>
<keyword evidence="5 8" id="KW-1133">Transmembrane helix</keyword>
<evidence type="ECO:0000256" key="6">
    <source>
        <dbReference type="ARBA" id="ARBA00023136"/>
    </source>
</evidence>
<evidence type="ECO:0000256" key="8">
    <source>
        <dbReference type="SAM" id="Phobius"/>
    </source>
</evidence>
<dbReference type="EMBL" id="CP136897">
    <property type="protein sequence ID" value="WOL17905.1"/>
    <property type="molecule type" value="Genomic_DNA"/>
</dbReference>
<feature type="transmembrane region" description="Helical" evidence="8">
    <location>
        <begin position="181"/>
        <end position="205"/>
    </location>
</feature>
<keyword evidence="11" id="KW-1185">Reference proteome</keyword>
<evidence type="ECO:0000256" key="7">
    <source>
        <dbReference type="SAM" id="MobiDB-lite"/>
    </source>
</evidence>
<keyword evidence="6 8" id="KW-0472">Membrane</keyword>
<keyword evidence="4" id="KW-0029">Amino-acid transport</keyword>
<proteinExistence type="predicted"/>
<evidence type="ECO:0000256" key="1">
    <source>
        <dbReference type="ARBA" id="ARBA00004370"/>
    </source>
</evidence>
<feature type="transmembrane region" description="Helical" evidence="8">
    <location>
        <begin position="276"/>
        <end position="297"/>
    </location>
</feature>
<evidence type="ECO:0000256" key="5">
    <source>
        <dbReference type="ARBA" id="ARBA00022989"/>
    </source>
</evidence>
<dbReference type="PANTHER" id="PTHR48017">
    <property type="entry name" value="OS05G0424000 PROTEIN-RELATED"/>
    <property type="match status" value="1"/>
</dbReference>
<evidence type="ECO:0000313" key="11">
    <source>
        <dbReference type="Proteomes" id="UP001327560"/>
    </source>
</evidence>
<feature type="transmembrane region" description="Helical" evidence="8">
    <location>
        <begin position="379"/>
        <end position="399"/>
    </location>
</feature>
<reference evidence="10 11" key="1">
    <citation type="submission" date="2023-10" db="EMBL/GenBank/DDBJ databases">
        <title>Chromosome-scale genome assembly provides insights into flower coloration mechanisms of Canna indica.</title>
        <authorList>
            <person name="Li C."/>
        </authorList>
    </citation>
    <scope>NUCLEOTIDE SEQUENCE [LARGE SCALE GENOMIC DNA]</scope>
    <source>
        <tissue evidence="10">Flower</tissue>
    </source>
</reference>
<sequence>MEDGGSLQSQARTEIEMAEEDDGRTRTGTVWTATAHVITAVIGSGVLALPWSVAQMGWIIGPIALIAFAYVTYYTAILLADCYRTPDRVKGRRNYTYMDVVQSSLGPRDVFLCGLVQYISLWGTMVGYTITATTSIMEVARSNCNHYKGHDASCSVSGTLYMIIFGLVQIVLSQFPSMEKITLLSVLAALMSFVYSIIGLSLCIAKFVSHHSVRGTILGVKVGGVDGVSAPNRTWNTLQALGNLAFAYTYSQILIEIQDTLKSPPPENRTMKRATLYGVSITTIFYVSLGCIGYAAFGNSSPGNILTGFQEPFWLVDIANIAVLIHLLGAYQVYAQPIYGKYEAWLAKKWPGSAFFNKVYTIEIPPLKGREIRFTMCKLILRTIIVIVTTVISLMLPFFNSIMGLIGALGFWPSTVYYPITVYMVQAKIKRGQQKWVALQCLSIATLVVSVLAAIGSVVGIVQSLKHVTLFKVEL</sequence>
<evidence type="ECO:0000256" key="4">
    <source>
        <dbReference type="ARBA" id="ARBA00022970"/>
    </source>
</evidence>
<feature type="transmembrane region" description="Helical" evidence="8">
    <location>
        <begin position="313"/>
        <end position="334"/>
    </location>
</feature>
<dbReference type="InterPro" id="IPR013057">
    <property type="entry name" value="AA_transpt_TM"/>
</dbReference>
<feature type="transmembrane region" description="Helical" evidence="8">
    <location>
        <begin position="30"/>
        <end position="53"/>
    </location>
</feature>
<dbReference type="Gene3D" id="1.20.1740.10">
    <property type="entry name" value="Amino acid/polyamine transporter I"/>
    <property type="match status" value="1"/>
</dbReference>
<name>A0AAQ3L067_9LILI</name>
<feature type="domain" description="Amino acid transporter transmembrane" evidence="9">
    <location>
        <begin position="26"/>
        <end position="462"/>
    </location>
</feature>
<keyword evidence="2" id="KW-0813">Transport</keyword>
<evidence type="ECO:0000256" key="3">
    <source>
        <dbReference type="ARBA" id="ARBA00022692"/>
    </source>
</evidence>
<dbReference type="Proteomes" id="UP001327560">
    <property type="component" value="Chromosome 8"/>
</dbReference>
<comment type="subcellular location">
    <subcellularLocation>
        <location evidence="1">Membrane</location>
    </subcellularLocation>
</comment>
<feature type="region of interest" description="Disordered" evidence="7">
    <location>
        <begin position="1"/>
        <end position="25"/>
    </location>
</feature>
<evidence type="ECO:0000256" key="2">
    <source>
        <dbReference type="ARBA" id="ARBA00022448"/>
    </source>
</evidence>